<dbReference type="InterPro" id="IPR029039">
    <property type="entry name" value="Flavoprotein-like_sf"/>
</dbReference>
<accession>A0A8A4TSF0</accession>
<evidence type="ECO:0000256" key="2">
    <source>
        <dbReference type="ARBA" id="ARBA00023002"/>
    </source>
</evidence>
<sequence length="235" mass="26909">MNVLMVCVPHESKLFHERMKDTAVETLMAQGHEVNVIGFHDEAMAGPPRRGFFPGLLSTDLDPRLYTAPIFSENPPLKPSAIHSLLGSMDPFDWADIVVFQFPLWWFLMPATLRQWRCRVATWYRNRVQSDRPTKKAMLALTTPTDALTPAGRERELEVFLRPVQEDVLHRAGFNVLPPFIAWGLSDLEEWQRDTYLREYRERIACLDHISPLFSNEGKGRARVAESLIGDPVPA</sequence>
<evidence type="ECO:0000313" key="4">
    <source>
        <dbReference type="EMBL" id="QTD52317.1"/>
    </source>
</evidence>
<dbReference type="Pfam" id="PF02525">
    <property type="entry name" value="Flavodoxin_2"/>
    <property type="match status" value="1"/>
</dbReference>
<dbReference type="Proteomes" id="UP000663929">
    <property type="component" value="Chromosome"/>
</dbReference>
<dbReference type="AlphaFoldDB" id="A0A8A4TSF0"/>
<evidence type="ECO:0000259" key="3">
    <source>
        <dbReference type="Pfam" id="PF02525"/>
    </source>
</evidence>
<dbReference type="InterPro" id="IPR051545">
    <property type="entry name" value="NAD(P)H_dehydrogenase_qn"/>
</dbReference>
<organism evidence="4 5">
    <name type="scientific">Sulfidibacter corallicola</name>
    <dbReference type="NCBI Taxonomy" id="2818388"/>
    <lineage>
        <taxon>Bacteria</taxon>
        <taxon>Pseudomonadati</taxon>
        <taxon>Acidobacteriota</taxon>
        <taxon>Holophagae</taxon>
        <taxon>Acanthopleuribacterales</taxon>
        <taxon>Acanthopleuribacteraceae</taxon>
        <taxon>Sulfidibacter</taxon>
    </lineage>
</organism>
<keyword evidence="2" id="KW-0560">Oxidoreductase</keyword>
<dbReference type="EMBL" id="CP071793">
    <property type="protein sequence ID" value="QTD52317.1"/>
    <property type="molecule type" value="Genomic_DNA"/>
</dbReference>
<evidence type="ECO:0000313" key="5">
    <source>
        <dbReference type="Proteomes" id="UP000663929"/>
    </source>
</evidence>
<name>A0A8A4TSF0_SULCO</name>
<dbReference type="Gene3D" id="3.40.50.360">
    <property type="match status" value="1"/>
</dbReference>
<dbReference type="RefSeq" id="WP_237382426.1">
    <property type="nucleotide sequence ID" value="NZ_CP071793.1"/>
</dbReference>
<dbReference type="SUPFAM" id="SSF52218">
    <property type="entry name" value="Flavoproteins"/>
    <property type="match status" value="1"/>
</dbReference>
<keyword evidence="5" id="KW-1185">Reference proteome</keyword>
<gene>
    <name evidence="4" type="ORF">J3U87_07565</name>
</gene>
<dbReference type="PANTHER" id="PTHR10204:SF34">
    <property type="entry name" value="NAD(P)H DEHYDROGENASE [QUINONE] 1 ISOFORM 1"/>
    <property type="match status" value="1"/>
</dbReference>
<evidence type="ECO:0000256" key="1">
    <source>
        <dbReference type="ARBA" id="ARBA00006252"/>
    </source>
</evidence>
<dbReference type="InterPro" id="IPR003680">
    <property type="entry name" value="Flavodoxin_fold"/>
</dbReference>
<reference evidence="4" key="1">
    <citation type="submission" date="2021-03" db="EMBL/GenBank/DDBJ databases">
        <title>Acanthopleuribacteraceae sp. M133.</title>
        <authorList>
            <person name="Wang G."/>
        </authorList>
    </citation>
    <scope>NUCLEOTIDE SEQUENCE</scope>
    <source>
        <strain evidence="4">M133</strain>
    </source>
</reference>
<dbReference type="PANTHER" id="PTHR10204">
    <property type="entry name" value="NAD P H OXIDOREDUCTASE-RELATED"/>
    <property type="match status" value="1"/>
</dbReference>
<dbReference type="GO" id="GO:0005829">
    <property type="term" value="C:cytosol"/>
    <property type="evidence" value="ECO:0007669"/>
    <property type="project" value="TreeGrafter"/>
</dbReference>
<dbReference type="KEGG" id="scor:J3U87_07565"/>
<feature type="domain" description="Flavodoxin-like fold" evidence="3">
    <location>
        <begin position="3"/>
        <end position="203"/>
    </location>
</feature>
<protein>
    <submittedName>
        <fullName evidence="4">NAD(P)H-dependent oxidoreductase</fullName>
    </submittedName>
</protein>
<dbReference type="GO" id="GO:0003955">
    <property type="term" value="F:NAD(P)H dehydrogenase (quinone) activity"/>
    <property type="evidence" value="ECO:0007669"/>
    <property type="project" value="TreeGrafter"/>
</dbReference>
<proteinExistence type="inferred from homology"/>
<comment type="similarity">
    <text evidence="1">Belongs to the NAD(P)H dehydrogenase (quinone) family.</text>
</comment>